<dbReference type="Proteomes" id="UP001244341">
    <property type="component" value="Chromosome 1b"/>
</dbReference>
<feature type="coiled-coil region" evidence="10">
    <location>
        <begin position="30"/>
        <end position="62"/>
    </location>
</feature>
<feature type="transmembrane region" description="Helical" evidence="12">
    <location>
        <begin position="1303"/>
        <end position="1322"/>
    </location>
</feature>
<dbReference type="EMBL" id="CP126208">
    <property type="protein sequence ID" value="WIA08720.1"/>
    <property type="molecule type" value="Genomic_DNA"/>
</dbReference>
<dbReference type="InterPro" id="IPR034003">
    <property type="entry name" value="ABCG_PDR_2"/>
</dbReference>
<keyword evidence="15" id="KW-1185">Reference proteome</keyword>
<evidence type="ECO:0000256" key="2">
    <source>
        <dbReference type="ARBA" id="ARBA00006012"/>
    </source>
</evidence>
<feature type="domain" description="ABC transporter" evidence="13">
    <location>
        <begin position="921"/>
        <end position="1178"/>
    </location>
</feature>
<evidence type="ECO:0000256" key="9">
    <source>
        <dbReference type="ARBA" id="ARBA00023136"/>
    </source>
</evidence>
<feature type="transmembrane region" description="Helical" evidence="12">
    <location>
        <begin position="1385"/>
        <end position="1409"/>
    </location>
</feature>
<evidence type="ECO:0000256" key="4">
    <source>
        <dbReference type="ARBA" id="ARBA00022692"/>
    </source>
</evidence>
<keyword evidence="4 12" id="KW-0812">Transmembrane</keyword>
<dbReference type="InterPro" id="IPR003593">
    <property type="entry name" value="AAA+_ATPase"/>
</dbReference>
<gene>
    <name evidence="14" type="ORF">OEZ85_008144</name>
</gene>
<evidence type="ECO:0000256" key="8">
    <source>
        <dbReference type="ARBA" id="ARBA00022989"/>
    </source>
</evidence>
<reference evidence="14 15" key="1">
    <citation type="submission" date="2023-05" db="EMBL/GenBank/DDBJ databases">
        <title>A 100% complete, gapless, phased diploid assembly of the Scenedesmus obliquus UTEX 3031 genome.</title>
        <authorList>
            <person name="Biondi T.C."/>
            <person name="Hanschen E.R."/>
            <person name="Kwon T."/>
            <person name="Eng W."/>
            <person name="Kruse C.P.S."/>
            <person name="Koehler S.I."/>
            <person name="Kunde Y."/>
            <person name="Gleasner C.D."/>
            <person name="You Mak K.T."/>
            <person name="Polle J."/>
            <person name="Hovde B.T."/>
            <person name="Starkenburg S.R."/>
        </authorList>
    </citation>
    <scope>NUCLEOTIDE SEQUENCE [LARGE SCALE GENOMIC DNA]</scope>
    <source>
        <strain evidence="14 15">DOE0152z</strain>
    </source>
</reference>
<keyword evidence="10" id="KW-0175">Coiled coil</keyword>
<evidence type="ECO:0000256" key="12">
    <source>
        <dbReference type="SAM" id="Phobius"/>
    </source>
</evidence>
<accession>A0ABY8TIB5</accession>
<name>A0ABY8TIB5_TETOB</name>
<evidence type="ECO:0000256" key="3">
    <source>
        <dbReference type="ARBA" id="ARBA00022448"/>
    </source>
</evidence>
<proteinExistence type="inferred from homology"/>
<keyword evidence="6" id="KW-0547">Nucleotide-binding</keyword>
<feature type="transmembrane region" description="Helical" evidence="12">
    <location>
        <begin position="715"/>
        <end position="734"/>
    </location>
</feature>
<evidence type="ECO:0000259" key="13">
    <source>
        <dbReference type="PROSITE" id="PS50893"/>
    </source>
</evidence>
<dbReference type="PANTHER" id="PTHR19241">
    <property type="entry name" value="ATP-BINDING CASSETTE TRANSPORTER"/>
    <property type="match status" value="1"/>
</dbReference>
<dbReference type="InterPro" id="IPR013525">
    <property type="entry name" value="ABC2_TM"/>
</dbReference>
<feature type="compositionally biased region" description="Low complexity" evidence="11">
    <location>
        <begin position="874"/>
        <end position="887"/>
    </location>
</feature>
<sequence>MEASGAPRWVGAPIANTDLAHDVGASEHAARQQQDDLELIQAALEESELEEQQQRVKSVRRRGSLEVELNGQGLSSMVPIGKANHVRAGEQTDSVVLNVQRMHRRDVDPALRRVLLDEALETEEQDNTELLTKYRQRLDRAGVQLSQVEVKFTDLNISADVLVGSRAMPTVLNAFVNMPLELLTAAKVLHSERHHHTILKGISGVLKPGRLTLLLGPPGSGKSMLLKALAGKLRGSEGEDLQMSGSITYNGEGFDSFQVARTVAYVSQNDVHQPQLTVRETMDFAARCLGTGHKQMYIAQMRAREKELGIAPDPEVDALLKAEAVEGKHSSIVTDLMLRVLGLEVCADTVVGGALLRGISGGQRKRVTTGELMVGPAKTLLMDEISTGLDSSTTYLIVRCIRNYVHLLEGTVLMSLLQPPPEVFELFDDVMLLVGFFAGLGFAIPERKGVADFLQEVTSRKDQPQYWAGPPEQYAFMPVEAFHAAYQASPQGKAMLAATSAPPPVPPPGLDPLVREKYALDGMGSFKALMRRDWILMQRNYFLYAFKTAQVLFLGVLTGTLFLKGQVDTTTVANATLLLGLLFFSIVQLMFSSFAEMPLLLMSLPVFFRQRSLAMFPAWAYCLPTTILRIPLSLVESLVWSCIVYWLTGLAPDAGRFFVYLGYLLLLHQMGIALFRMMAALGRDITRTNVFGSLAMVLLILLGGFALKRPDVHPWWIWMFWSSPITYAINALALNEMSAPRWSMPLTFDGVTRPMGEWVLLNSGLFTESYWRWMPALVLVGYWVLFTAITFLVLQYAPPPKQATPLLSAEYLAERELNRTGTAPEALLAKSASTDKLSRTPSSSSKKSTSAKPRPTITATPASPVKPAQAVAGTSSDSLSDSELSTNSGKDLESLAVLQPDAKAVAAGAKGLALPFKPMSVVFKDICYYVDAPGAPKTKGDKSKGGPVPQLQLLHNITGSFRPGVLTALMGVSGAGKTTLMDVLAGRKTTGRVEGQVWVDGHPKQQHTFAHVCGYVEQTDIHTARTTVREALVVSATLRLWETRDKALIESFVDEVLQLVELDSTRDALVGDAGEWGLSIEQRKRLTIAVELVANPSVVFMDEPTSGLDARAAAIVMRAVRNTVNTGRTVVCTIHQPSIDIIDAFDELLLLARGGRTIYHGALGRNSQQLIDYFTATPGVVPPRTGLNPATWMLDISAVGSQAALGVDFADVYGASELCKGNAVLVEQLAQPQPGSSPLHFDRPYAASTWQQFDVLMRRWLQSYWRHPLYNATRFAYCVLLGVILGTVYLWKGGKRDSLNDVTNIMGALFICITFLGTSNASGVQPIVAAERPVFYREVASGMYSQLPFAVAQVLVELPYVALQSLLYSGITYLLVGFELAAAKFFWYLLFTFLTLTFFTYYGMMAVAISPVLELAAIMSSSFYSVWFMFAGFFLPYSAMPAWWSWIYWVNPLSYMLYGIIASQLGDVTSTIVVGPGQVTTVQLLLKDWLGFESSFVGPCAAIMAGFIVAFCVAIVAAIRYFNFQRR</sequence>
<dbReference type="Gene3D" id="3.40.50.300">
    <property type="entry name" value="P-loop containing nucleotide triphosphate hydrolases"/>
    <property type="match status" value="2"/>
</dbReference>
<keyword evidence="9 12" id="KW-0472">Membrane</keyword>
<evidence type="ECO:0000256" key="5">
    <source>
        <dbReference type="ARBA" id="ARBA00022737"/>
    </source>
</evidence>
<feature type="compositionally biased region" description="Low complexity" evidence="11">
    <location>
        <begin position="839"/>
        <end position="856"/>
    </location>
</feature>
<dbReference type="Pfam" id="PF19055">
    <property type="entry name" value="ABC2_membrane_7"/>
    <property type="match status" value="1"/>
</dbReference>
<feature type="region of interest" description="Disordered" evidence="11">
    <location>
        <begin position="823"/>
        <end position="887"/>
    </location>
</feature>
<evidence type="ECO:0000256" key="7">
    <source>
        <dbReference type="ARBA" id="ARBA00022840"/>
    </source>
</evidence>
<feature type="transmembrane region" description="Helical" evidence="12">
    <location>
        <begin position="575"/>
        <end position="608"/>
    </location>
</feature>
<evidence type="ECO:0000313" key="15">
    <source>
        <dbReference type="Proteomes" id="UP001244341"/>
    </source>
</evidence>
<keyword evidence="7" id="KW-0067">ATP-binding</keyword>
<dbReference type="SUPFAM" id="SSF52540">
    <property type="entry name" value="P-loop containing nucleoside triphosphate hydrolases"/>
    <property type="match status" value="2"/>
</dbReference>
<organism evidence="14 15">
    <name type="scientific">Tetradesmus obliquus</name>
    <name type="common">Green alga</name>
    <name type="synonym">Acutodesmus obliquus</name>
    <dbReference type="NCBI Taxonomy" id="3088"/>
    <lineage>
        <taxon>Eukaryota</taxon>
        <taxon>Viridiplantae</taxon>
        <taxon>Chlorophyta</taxon>
        <taxon>core chlorophytes</taxon>
        <taxon>Chlorophyceae</taxon>
        <taxon>CS clade</taxon>
        <taxon>Sphaeropleales</taxon>
        <taxon>Scenedesmaceae</taxon>
        <taxon>Tetradesmus</taxon>
    </lineage>
</organism>
<dbReference type="PROSITE" id="PS50893">
    <property type="entry name" value="ABC_TRANSPORTER_2"/>
    <property type="match status" value="2"/>
</dbReference>
<feature type="transmembrane region" description="Helical" evidence="12">
    <location>
        <begin position="1415"/>
        <end position="1435"/>
    </location>
</feature>
<feature type="transmembrane region" description="Helical" evidence="12">
    <location>
        <begin position="1274"/>
        <end position="1291"/>
    </location>
</feature>
<feature type="transmembrane region" description="Helical" evidence="12">
    <location>
        <begin position="1358"/>
        <end position="1378"/>
    </location>
</feature>
<protein>
    <recommendedName>
        <fullName evidence="13">ABC transporter domain-containing protein</fullName>
    </recommendedName>
</protein>
<evidence type="ECO:0000256" key="10">
    <source>
        <dbReference type="SAM" id="Coils"/>
    </source>
</evidence>
<dbReference type="InterPro" id="IPR013581">
    <property type="entry name" value="PDR_assoc"/>
</dbReference>
<keyword evidence="5" id="KW-0677">Repeat</keyword>
<evidence type="ECO:0000256" key="11">
    <source>
        <dbReference type="SAM" id="MobiDB-lite"/>
    </source>
</evidence>
<keyword evidence="3" id="KW-0813">Transport</keyword>
<comment type="similarity">
    <text evidence="2">Belongs to the ABC transporter superfamily. ABCG family. PDR (TC 3.A.1.205) subfamily.</text>
</comment>
<dbReference type="CDD" id="cd03232">
    <property type="entry name" value="ABCG_PDR_domain2"/>
    <property type="match status" value="1"/>
</dbReference>
<dbReference type="Pfam" id="PF00005">
    <property type="entry name" value="ABC_tran"/>
    <property type="match status" value="2"/>
</dbReference>
<dbReference type="InterPro" id="IPR027417">
    <property type="entry name" value="P-loop_NTPase"/>
</dbReference>
<feature type="domain" description="ABC transporter" evidence="13">
    <location>
        <begin position="180"/>
        <end position="460"/>
    </location>
</feature>
<feature type="transmembrane region" description="Helical" evidence="12">
    <location>
        <begin position="541"/>
        <end position="563"/>
    </location>
</feature>
<dbReference type="InterPro" id="IPR043926">
    <property type="entry name" value="ABCG_dom"/>
</dbReference>
<dbReference type="InterPro" id="IPR003439">
    <property type="entry name" value="ABC_transporter-like_ATP-bd"/>
</dbReference>
<comment type="subcellular location">
    <subcellularLocation>
        <location evidence="1">Membrane</location>
        <topology evidence="1">Multi-pass membrane protein</topology>
    </subcellularLocation>
</comment>
<feature type="transmembrane region" description="Helical" evidence="12">
    <location>
        <begin position="658"/>
        <end position="678"/>
    </location>
</feature>
<dbReference type="SMART" id="SM00382">
    <property type="entry name" value="AAA"/>
    <property type="match status" value="2"/>
</dbReference>
<dbReference type="Pfam" id="PF01061">
    <property type="entry name" value="ABC2_membrane"/>
    <property type="match status" value="2"/>
</dbReference>
<evidence type="ECO:0000256" key="1">
    <source>
        <dbReference type="ARBA" id="ARBA00004141"/>
    </source>
</evidence>
<feature type="transmembrane region" description="Helical" evidence="12">
    <location>
        <begin position="776"/>
        <end position="797"/>
    </location>
</feature>
<feature type="transmembrane region" description="Helical" evidence="12">
    <location>
        <begin position="1496"/>
        <end position="1522"/>
    </location>
</feature>
<evidence type="ECO:0000313" key="14">
    <source>
        <dbReference type="EMBL" id="WIA08720.1"/>
    </source>
</evidence>
<feature type="transmembrane region" description="Helical" evidence="12">
    <location>
        <begin position="690"/>
        <end position="709"/>
    </location>
</feature>
<evidence type="ECO:0000256" key="6">
    <source>
        <dbReference type="ARBA" id="ARBA00022741"/>
    </source>
</evidence>
<keyword evidence="8 12" id="KW-1133">Transmembrane helix</keyword>
<dbReference type="Pfam" id="PF08370">
    <property type="entry name" value="PDR_assoc"/>
    <property type="match status" value="1"/>
</dbReference>